<feature type="compositionally biased region" description="Basic and acidic residues" evidence="1">
    <location>
        <begin position="70"/>
        <end position="80"/>
    </location>
</feature>
<dbReference type="EMBL" id="BMQG01000012">
    <property type="protein sequence ID" value="GGM52760.1"/>
    <property type="molecule type" value="Genomic_DNA"/>
</dbReference>
<gene>
    <name evidence="2" type="ORF">GCM10008956_30970</name>
</gene>
<evidence type="ECO:0000313" key="2">
    <source>
        <dbReference type="EMBL" id="GGM52760.1"/>
    </source>
</evidence>
<sequence length="80" mass="7677">MTCCPAAGSAPPQVAGSLHFTVGSVAAGLGVVGTDGAGAGGVGAPEGGVLVPLPPEPEPQAVRSAVRSRTVAERRAGMKE</sequence>
<name>A0A8H9L9Z4_9DEIO</name>
<proteinExistence type="predicted"/>
<organism evidence="2 3">
    <name type="scientific">Deinococcus arenae</name>
    <dbReference type="NCBI Taxonomy" id="1452751"/>
    <lineage>
        <taxon>Bacteria</taxon>
        <taxon>Thermotogati</taxon>
        <taxon>Deinococcota</taxon>
        <taxon>Deinococci</taxon>
        <taxon>Deinococcales</taxon>
        <taxon>Deinococcaceae</taxon>
        <taxon>Deinococcus</taxon>
    </lineage>
</organism>
<protein>
    <submittedName>
        <fullName evidence="2">Uncharacterized protein</fullName>
    </submittedName>
</protein>
<accession>A0A8H9L9Z4</accession>
<comment type="caution">
    <text evidence="2">The sequence shown here is derived from an EMBL/GenBank/DDBJ whole genome shotgun (WGS) entry which is preliminary data.</text>
</comment>
<dbReference type="AlphaFoldDB" id="A0A8H9L9Z4"/>
<feature type="region of interest" description="Disordered" evidence="1">
    <location>
        <begin position="56"/>
        <end position="80"/>
    </location>
</feature>
<keyword evidence="3" id="KW-1185">Reference proteome</keyword>
<evidence type="ECO:0000313" key="3">
    <source>
        <dbReference type="Proteomes" id="UP000600547"/>
    </source>
</evidence>
<reference evidence="3" key="1">
    <citation type="journal article" date="2019" name="Int. J. Syst. Evol. Microbiol.">
        <title>The Global Catalogue of Microorganisms (GCM) 10K type strain sequencing project: providing services to taxonomists for standard genome sequencing and annotation.</title>
        <authorList>
            <consortium name="The Broad Institute Genomics Platform"/>
            <consortium name="The Broad Institute Genome Sequencing Center for Infectious Disease"/>
            <person name="Wu L."/>
            <person name="Ma J."/>
        </authorList>
    </citation>
    <scope>NUCLEOTIDE SEQUENCE [LARGE SCALE GENOMIC DNA]</scope>
    <source>
        <strain evidence="3">JCM 31047</strain>
    </source>
</reference>
<dbReference type="Proteomes" id="UP000600547">
    <property type="component" value="Unassembled WGS sequence"/>
</dbReference>
<evidence type="ECO:0000256" key="1">
    <source>
        <dbReference type="SAM" id="MobiDB-lite"/>
    </source>
</evidence>